<dbReference type="InterPro" id="IPR017900">
    <property type="entry name" value="4Fe4S_Fe_S_CS"/>
</dbReference>
<feature type="domain" description="4Fe-4S ferredoxin-type" evidence="11">
    <location>
        <begin position="403"/>
        <end position="432"/>
    </location>
</feature>
<keyword evidence="8" id="KW-0997">Cell inner membrane</keyword>
<sequence>MQAPVVYSFHGGIHPPENKTQSLQLPLGRPTLPSELVLPLGQHIGQPSRPLVEIGSKVLKGQPVAINNGFLSSFLHAPTSGTVTGIELRPIAHPSGLDDLCLIIEPDGHDTWIEHSGLKEWQSISKTDVLAYLSEMGIVGMGGAGFPTQVKLQGAHKHPLSHFIINAAECEPYITADDMLIRERSLELILGIEILQHLVDAEHVIIGIEDNKPTAIAELKKVIGERNSTIQVAVVPTKYPSGGEKQLIKLLTNKEVPSGRHPADIGVLCQNVGTCTAVYDAIYHGKPLISRYTTLTGDALEAPQNVEVLLGTPVSHLLEYAGKINNKLARLVMGGPMMGFTLDSHLVPVVKTTNCILAASNSELPQPAPEQSCIRCGMCEQACPASLLPQQLLWFSKSQEHEKAEHYNLFDCIECGACSYVCPSSIPLVQYYRHTKAEIRESKEAAVKSDIAKQRFEARKARQEAEAAEKEAKRLARQKATPAKSNEAKTAPKKPAPAVSDSNDSKKAKVDLAIAKSKLKKLEKTLLEAQEKEHTEDINTIQLQVNAVKKDITDLEAKVVSAPTPKETTKTVMSDDAKKAKIDVALIGTKLKKAQKQLQEDPDNSELKDKVSNFEQELKAAQSKLESLVQDKVSPPVEKKALSDEAKKAKVDVALISTKLKKVEKQLADDPNNTELKGKIDTFKNDLNAAKERLSQLSPPEPSTSQEKVEKPVSAADQEAQKKLKIDTAIAKAAAKKADKALKKAIDINADNIENLTKQVADANARVKELEAAVGKGQTSSSTDKESTDSSEIKPTQKVVTDEEKKRKIDLAIAKAAVNKAKKGIVALKEQGKSEEEIAALGLPEKLNAAEQKLADLESGDSQKTPSNEHLETPPKKVSSEPDKETLKQHKVAAALAKAQVNKLTRRLELEPDNAEQIKQELEQAKQKQQEADSKLEALTNTQENR</sequence>
<keyword evidence="8" id="KW-0472">Membrane</keyword>
<comment type="function">
    <text evidence="8">Part of a membrane-bound complex that couples electron transfer with translocation of ions across the membrane.</text>
</comment>
<keyword evidence="1 8" id="KW-0813">Transport</keyword>
<dbReference type="SUPFAM" id="SSF46548">
    <property type="entry name" value="alpha-helical ferredoxin"/>
    <property type="match status" value="1"/>
</dbReference>
<evidence type="ECO:0000256" key="10">
    <source>
        <dbReference type="SAM" id="MobiDB-lite"/>
    </source>
</evidence>
<keyword evidence="4 8" id="KW-0677">Repeat</keyword>
<dbReference type="InterPro" id="IPR019554">
    <property type="entry name" value="Soluble_ligand-bd"/>
</dbReference>
<evidence type="ECO:0000256" key="6">
    <source>
        <dbReference type="ARBA" id="ARBA00023004"/>
    </source>
</evidence>
<accession>A0A4V3CGS0</accession>
<evidence type="ECO:0000313" key="13">
    <source>
        <dbReference type="Proteomes" id="UP000294656"/>
    </source>
</evidence>
<keyword evidence="13" id="KW-1185">Reference proteome</keyword>
<keyword evidence="2 8" id="KW-0004">4Fe-4S</keyword>
<feature type="binding site" evidence="8">
    <location>
        <position position="422"/>
    </location>
    <ligand>
        <name>[4Fe-4S] cluster</name>
        <dbReference type="ChEBI" id="CHEBI:49883"/>
        <label>1</label>
    </ligand>
</feature>
<dbReference type="PANTHER" id="PTHR43034:SF2">
    <property type="entry name" value="ION-TRANSLOCATING OXIDOREDUCTASE COMPLEX SUBUNIT C"/>
    <property type="match status" value="1"/>
</dbReference>
<dbReference type="HAMAP" id="MF_00461">
    <property type="entry name" value="RsxC_RnfC"/>
    <property type="match status" value="1"/>
</dbReference>
<dbReference type="NCBIfam" id="NF003454">
    <property type="entry name" value="PRK05035.1"/>
    <property type="match status" value="1"/>
</dbReference>
<evidence type="ECO:0000256" key="5">
    <source>
        <dbReference type="ARBA" id="ARBA00022982"/>
    </source>
</evidence>
<feature type="compositionally biased region" description="Basic and acidic residues" evidence="10">
    <location>
        <begin position="462"/>
        <end position="474"/>
    </location>
</feature>
<proteinExistence type="inferred from homology"/>
<feature type="compositionally biased region" description="Polar residues" evidence="10">
    <location>
        <begin position="695"/>
        <end position="706"/>
    </location>
</feature>
<keyword evidence="7 8" id="KW-0411">Iron-sulfur</keyword>
<dbReference type="InterPro" id="IPR017896">
    <property type="entry name" value="4Fe4S_Fe-S-bd"/>
</dbReference>
<feature type="compositionally biased region" description="Basic and acidic residues" evidence="10">
    <location>
        <begin position="783"/>
        <end position="792"/>
    </location>
</feature>
<feature type="binding site" evidence="8">
    <location>
        <position position="418"/>
    </location>
    <ligand>
        <name>[4Fe-4S] cluster</name>
        <dbReference type="ChEBI" id="CHEBI:49883"/>
        <label>2</label>
    </ligand>
</feature>
<dbReference type="PROSITE" id="PS51379">
    <property type="entry name" value="4FE4S_FER_2"/>
    <property type="match status" value="2"/>
</dbReference>
<feature type="binding site" evidence="8">
    <location>
        <position position="412"/>
    </location>
    <ligand>
        <name>[4Fe-4S] cluster</name>
        <dbReference type="ChEBI" id="CHEBI:49883"/>
        <label>2</label>
    </ligand>
</feature>
<keyword evidence="5 8" id="KW-0249">Electron transport</keyword>
<dbReference type="InterPro" id="IPR026902">
    <property type="entry name" value="RnfC_N"/>
</dbReference>
<feature type="compositionally biased region" description="Basic and acidic residues" evidence="10">
    <location>
        <begin position="915"/>
        <end position="936"/>
    </location>
</feature>
<dbReference type="Pfam" id="PF12838">
    <property type="entry name" value="Fer4_7"/>
    <property type="match status" value="1"/>
</dbReference>
<dbReference type="Pfam" id="PF10531">
    <property type="entry name" value="SLBB"/>
    <property type="match status" value="1"/>
</dbReference>
<dbReference type="PROSITE" id="PS00198">
    <property type="entry name" value="4FE4S_FER_1"/>
    <property type="match status" value="1"/>
</dbReference>
<dbReference type="RefSeq" id="WP_133503034.1">
    <property type="nucleotide sequence ID" value="NZ_SNXC01000010.1"/>
</dbReference>
<dbReference type="EC" id="7.-.-.-" evidence="8"/>
<keyword evidence="6 8" id="KW-0408">Iron</keyword>
<feature type="coiled-coil region" evidence="9">
    <location>
        <begin position="604"/>
        <end position="631"/>
    </location>
</feature>
<dbReference type="InterPro" id="IPR037225">
    <property type="entry name" value="Nuo51_FMN-bd_sf"/>
</dbReference>
<dbReference type="OrthoDB" id="9767754at2"/>
<evidence type="ECO:0000256" key="3">
    <source>
        <dbReference type="ARBA" id="ARBA00022723"/>
    </source>
</evidence>
<feature type="region of interest" description="Disordered" evidence="10">
    <location>
        <begin position="462"/>
        <end position="507"/>
    </location>
</feature>
<comment type="caution">
    <text evidence="12">The sequence shown here is derived from an EMBL/GenBank/DDBJ whole genome shotgun (WGS) entry which is preliminary data.</text>
</comment>
<dbReference type="Pfam" id="PF01512">
    <property type="entry name" value="Complex1_51K"/>
    <property type="match status" value="1"/>
</dbReference>
<dbReference type="PANTHER" id="PTHR43034">
    <property type="entry name" value="ION-TRANSLOCATING OXIDOREDUCTASE COMPLEX SUBUNIT C"/>
    <property type="match status" value="1"/>
</dbReference>
<dbReference type="GO" id="GO:0009055">
    <property type="term" value="F:electron transfer activity"/>
    <property type="evidence" value="ECO:0007669"/>
    <property type="project" value="InterPro"/>
</dbReference>
<feature type="binding site" evidence="8">
    <location>
        <position position="383"/>
    </location>
    <ligand>
        <name>[4Fe-4S] cluster</name>
        <dbReference type="ChEBI" id="CHEBI:49883"/>
        <label>2</label>
    </ligand>
</feature>
<comment type="similarity">
    <text evidence="8">Belongs to the 4Fe4S bacterial-type ferredoxin family. RnfC subfamily.</text>
</comment>
<evidence type="ECO:0000256" key="4">
    <source>
        <dbReference type="ARBA" id="ARBA00022737"/>
    </source>
</evidence>
<name>A0A4V3CGS0_9GAMM</name>
<dbReference type="Gene3D" id="3.30.70.20">
    <property type="match status" value="1"/>
</dbReference>
<feature type="region of interest" description="Disordered" evidence="10">
    <location>
        <begin position="851"/>
        <end position="890"/>
    </location>
</feature>
<evidence type="ECO:0000313" key="12">
    <source>
        <dbReference type="EMBL" id="TDO98812.1"/>
    </source>
</evidence>
<dbReference type="GO" id="GO:0051539">
    <property type="term" value="F:4 iron, 4 sulfur cluster binding"/>
    <property type="evidence" value="ECO:0007669"/>
    <property type="project" value="UniProtKB-KW"/>
</dbReference>
<dbReference type="Proteomes" id="UP000294656">
    <property type="component" value="Unassembled WGS sequence"/>
</dbReference>
<feature type="binding site" evidence="8">
    <location>
        <position position="376"/>
    </location>
    <ligand>
        <name>[4Fe-4S] cluster</name>
        <dbReference type="ChEBI" id="CHEBI:49883"/>
        <label>1</label>
    </ligand>
</feature>
<evidence type="ECO:0000256" key="1">
    <source>
        <dbReference type="ARBA" id="ARBA00022448"/>
    </source>
</evidence>
<dbReference type="EMBL" id="SNXC01000010">
    <property type="protein sequence ID" value="TDO98812.1"/>
    <property type="molecule type" value="Genomic_DNA"/>
</dbReference>
<feature type="compositionally biased region" description="Basic and acidic residues" evidence="10">
    <location>
        <begin position="867"/>
        <end position="888"/>
    </location>
</feature>
<keyword evidence="8" id="KW-1278">Translocase</keyword>
<evidence type="ECO:0000256" key="7">
    <source>
        <dbReference type="ARBA" id="ARBA00023014"/>
    </source>
</evidence>
<dbReference type="Gene3D" id="3.40.50.11540">
    <property type="entry name" value="NADH-ubiquinone oxidoreductase 51kDa subunit"/>
    <property type="match status" value="1"/>
</dbReference>
<keyword evidence="8" id="KW-1003">Cell membrane</keyword>
<feature type="region of interest" description="Disordered" evidence="10">
    <location>
        <begin position="687"/>
        <end position="716"/>
    </location>
</feature>
<reference evidence="12 13" key="1">
    <citation type="submission" date="2019-03" db="EMBL/GenBank/DDBJ databases">
        <title>Genomic Encyclopedia of Type Strains, Phase III (KMG-III): the genomes of soil and plant-associated and newly described type strains.</title>
        <authorList>
            <person name="Whitman W."/>
        </authorList>
    </citation>
    <scope>NUCLEOTIDE SEQUENCE [LARGE SCALE GENOMIC DNA]</scope>
    <source>
        <strain evidence="12 13">CECT 7378</strain>
    </source>
</reference>
<comment type="subunit">
    <text evidence="8">The complex is composed of six subunits: RnfA, RnfB, RnfC, RnfD, RnfE and RnfG.</text>
</comment>
<dbReference type="GO" id="GO:0005886">
    <property type="term" value="C:plasma membrane"/>
    <property type="evidence" value="ECO:0007669"/>
    <property type="project" value="UniProtKB-SubCell"/>
</dbReference>
<evidence type="ECO:0000259" key="11">
    <source>
        <dbReference type="PROSITE" id="PS51379"/>
    </source>
</evidence>
<comment type="cofactor">
    <cofactor evidence="8">
        <name>[4Fe-4S] cluster</name>
        <dbReference type="ChEBI" id="CHEBI:49883"/>
    </cofactor>
    <text evidence="8">Binds 2 [4Fe-4S] clusters per subunit.</text>
</comment>
<gene>
    <name evidence="8" type="primary">rnfC</name>
    <name evidence="12" type="ORF">DFP79_1225</name>
</gene>
<dbReference type="GO" id="GO:0046872">
    <property type="term" value="F:metal ion binding"/>
    <property type="evidence" value="ECO:0007669"/>
    <property type="project" value="UniProtKB-KW"/>
</dbReference>
<dbReference type="AlphaFoldDB" id="A0A4V3CGS0"/>
<dbReference type="Pfam" id="PF13375">
    <property type="entry name" value="RnfC_N"/>
    <property type="match status" value="1"/>
</dbReference>
<feature type="domain" description="4Fe-4S ferredoxin-type" evidence="11">
    <location>
        <begin position="363"/>
        <end position="393"/>
    </location>
</feature>
<dbReference type="InterPro" id="IPR011538">
    <property type="entry name" value="Nuo51_FMN-bd"/>
</dbReference>
<feature type="binding site" evidence="8">
    <location>
        <position position="415"/>
    </location>
    <ligand>
        <name>[4Fe-4S] cluster</name>
        <dbReference type="ChEBI" id="CHEBI:49883"/>
        <label>2</label>
    </ligand>
</feature>
<dbReference type="NCBIfam" id="TIGR01945">
    <property type="entry name" value="rnfC"/>
    <property type="match status" value="1"/>
</dbReference>
<dbReference type="SUPFAM" id="SSF142019">
    <property type="entry name" value="Nqo1 FMN-binding domain-like"/>
    <property type="match status" value="1"/>
</dbReference>
<dbReference type="GO" id="GO:0022900">
    <property type="term" value="P:electron transport chain"/>
    <property type="evidence" value="ECO:0007669"/>
    <property type="project" value="UniProtKB-UniRule"/>
</dbReference>
<keyword evidence="9" id="KW-0175">Coiled coil</keyword>
<evidence type="ECO:0000256" key="9">
    <source>
        <dbReference type="SAM" id="Coils"/>
    </source>
</evidence>
<evidence type="ECO:0000256" key="8">
    <source>
        <dbReference type="HAMAP-Rule" id="MF_00461"/>
    </source>
</evidence>
<feature type="binding site" evidence="8">
    <location>
        <position position="373"/>
    </location>
    <ligand>
        <name>[4Fe-4S] cluster</name>
        <dbReference type="ChEBI" id="CHEBI:49883"/>
        <label>1</label>
    </ligand>
</feature>
<organism evidence="12 13">
    <name type="scientific">Marinomonas balearica</name>
    <dbReference type="NCBI Taxonomy" id="491947"/>
    <lineage>
        <taxon>Bacteria</taxon>
        <taxon>Pseudomonadati</taxon>
        <taxon>Pseudomonadota</taxon>
        <taxon>Gammaproteobacteria</taxon>
        <taxon>Oceanospirillales</taxon>
        <taxon>Oceanospirillaceae</taxon>
        <taxon>Marinomonas</taxon>
    </lineage>
</organism>
<feature type="region of interest" description="Disordered" evidence="10">
    <location>
        <begin position="915"/>
        <end position="946"/>
    </location>
</feature>
<dbReference type="InterPro" id="IPR010208">
    <property type="entry name" value="Ion_transpt_RnfC/RsxC"/>
</dbReference>
<comment type="subcellular location">
    <subcellularLocation>
        <location evidence="8">Cell inner membrane</location>
        <topology evidence="8">Peripheral membrane protein</topology>
    </subcellularLocation>
</comment>
<feature type="region of interest" description="Disordered" evidence="10">
    <location>
        <begin position="772"/>
        <end position="805"/>
    </location>
</feature>
<keyword evidence="3 8" id="KW-0479">Metal-binding</keyword>
<feature type="binding site" evidence="8">
    <location>
        <position position="379"/>
    </location>
    <ligand>
        <name>[4Fe-4S] cluster</name>
        <dbReference type="ChEBI" id="CHEBI:49883"/>
        <label>1</label>
    </ligand>
</feature>
<protein>
    <recommendedName>
        <fullName evidence="8">Ion-translocating oxidoreductase complex subunit C</fullName>
        <ecNumber evidence="8">7.-.-.-</ecNumber>
    </recommendedName>
    <alternativeName>
        <fullName evidence="8">Rnf electron transport complex subunit C</fullName>
    </alternativeName>
</protein>
<evidence type="ECO:0000256" key="2">
    <source>
        <dbReference type="ARBA" id="ARBA00022485"/>
    </source>
</evidence>